<protein>
    <submittedName>
        <fullName evidence="6">Cytochrome c</fullName>
    </submittedName>
</protein>
<evidence type="ECO:0000256" key="3">
    <source>
        <dbReference type="ARBA" id="ARBA00023004"/>
    </source>
</evidence>
<dbReference type="InterPro" id="IPR051459">
    <property type="entry name" value="Cytochrome_c-type_DH"/>
</dbReference>
<dbReference type="PANTHER" id="PTHR35008">
    <property type="entry name" value="BLL4482 PROTEIN-RELATED"/>
    <property type="match status" value="1"/>
</dbReference>
<accession>A0ABT8KVN0</accession>
<dbReference type="PROSITE" id="PS51257">
    <property type="entry name" value="PROKAR_LIPOPROTEIN"/>
    <property type="match status" value="1"/>
</dbReference>
<dbReference type="InterPro" id="IPR036909">
    <property type="entry name" value="Cyt_c-like_dom_sf"/>
</dbReference>
<dbReference type="InterPro" id="IPR009056">
    <property type="entry name" value="Cyt_c-like_dom"/>
</dbReference>
<reference evidence="6" key="1">
    <citation type="submission" date="2023-06" db="EMBL/GenBank/DDBJ databases">
        <title>Genomic of Parafulvivirga corallium.</title>
        <authorList>
            <person name="Wang G."/>
        </authorList>
    </citation>
    <scope>NUCLEOTIDE SEQUENCE</scope>
    <source>
        <strain evidence="6">BMA10</strain>
    </source>
</reference>
<keyword evidence="1 4" id="KW-0349">Heme</keyword>
<evidence type="ECO:0000256" key="2">
    <source>
        <dbReference type="ARBA" id="ARBA00022723"/>
    </source>
</evidence>
<organism evidence="6 7">
    <name type="scientific">Splendidivirga corallicola</name>
    <dbReference type="NCBI Taxonomy" id="3051826"/>
    <lineage>
        <taxon>Bacteria</taxon>
        <taxon>Pseudomonadati</taxon>
        <taxon>Bacteroidota</taxon>
        <taxon>Cytophagia</taxon>
        <taxon>Cytophagales</taxon>
        <taxon>Splendidivirgaceae</taxon>
        <taxon>Splendidivirga</taxon>
    </lineage>
</organism>
<dbReference type="Proteomes" id="UP001172082">
    <property type="component" value="Unassembled WGS sequence"/>
</dbReference>
<comment type="caution">
    <text evidence="6">The sequence shown here is derived from an EMBL/GenBank/DDBJ whole genome shotgun (WGS) entry which is preliminary data.</text>
</comment>
<keyword evidence="2 4" id="KW-0479">Metal-binding</keyword>
<dbReference type="SUPFAM" id="SSF46626">
    <property type="entry name" value="Cytochrome c"/>
    <property type="match status" value="1"/>
</dbReference>
<evidence type="ECO:0000256" key="4">
    <source>
        <dbReference type="PROSITE-ProRule" id="PRU00433"/>
    </source>
</evidence>
<dbReference type="EMBL" id="JAUJEA010000013">
    <property type="protein sequence ID" value="MDN5204837.1"/>
    <property type="molecule type" value="Genomic_DNA"/>
</dbReference>
<evidence type="ECO:0000313" key="6">
    <source>
        <dbReference type="EMBL" id="MDN5204837.1"/>
    </source>
</evidence>
<gene>
    <name evidence="6" type="ORF">QQ008_25830</name>
</gene>
<dbReference type="RefSeq" id="WP_346754861.1">
    <property type="nucleotide sequence ID" value="NZ_JAUJEA010000013.1"/>
</dbReference>
<evidence type="ECO:0000256" key="1">
    <source>
        <dbReference type="ARBA" id="ARBA00022617"/>
    </source>
</evidence>
<proteinExistence type="predicted"/>
<keyword evidence="7" id="KW-1185">Reference proteome</keyword>
<dbReference type="Gene3D" id="1.10.760.10">
    <property type="entry name" value="Cytochrome c-like domain"/>
    <property type="match status" value="1"/>
</dbReference>
<dbReference type="Pfam" id="PF00034">
    <property type="entry name" value="Cytochrom_C"/>
    <property type="match status" value="1"/>
</dbReference>
<dbReference type="PANTHER" id="PTHR35008:SF8">
    <property type="entry name" value="ALCOHOL DEHYDROGENASE CYTOCHROME C SUBUNIT"/>
    <property type="match status" value="1"/>
</dbReference>
<name>A0ABT8KVN0_9BACT</name>
<dbReference type="PROSITE" id="PS51007">
    <property type="entry name" value="CYTC"/>
    <property type="match status" value="1"/>
</dbReference>
<evidence type="ECO:0000259" key="5">
    <source>
        <dbReference type="PROSITE" id="PS51007"/>
    </source>
</evidence>
<sequence>MRRLVFLSFAVSIFTACGTASSSKNEKEDEKLSVVEVSEARINAGKEVYQTYCFACHMQDGGGVPNLNPPLIKSPWVNGDKETLIKIVLNGSAGGQYEVDGELFYSAMTPHNFLSDQQIADVLTFVRNNFENKASAVTAEEVLKIRNALKQE</sequence>
<evidence type="ECO:0000313" key="7">
    <source>
        <dbReference type="Proteomes" id="UP001172082"/>
    </source>
</evidence>
<keyword evidence="3 4" id="KW-0408">Iron</keyword>
<feature type="domain" description="Cytochrome c" evidence="5">
    <location>
        <begin position="40"/>
        <end position="130"/>
    </location>
</feature>